<dbReference type="SUPFAM" id="SSF48452">
    <property type="entry name" value="TPR-like"/>
    <property type="match status" value="1"/>
</dbReference>
<feature type="transmembrane region" description="Helical" evidence="6">
    <location>
        <begin position="265"/>
        <end position="283"/>
    </location>
</feature>
<evidence type="ECO:0000256" key="4">
    <source>
        <dbReference type="ARBA" id="ARBA00023136"/>
    </source>
</evidence>
<organism evidence="8 9">
    <name type="scientific">Candidatus Roizmanbacteria bacterium RIFCSPHIGHO2_01_FULL_39_24</name>
    <dbReference type="NCBI Taxonomy" id="1802032"/>
    <lineage>
        <taxon>Bacteria</taxon>
        <taxon>Candidatus Roizmaniibacteriota</taxon>
    </lineage>
</organism>
<keyword evidence="5" id="KW-0802">TPR repeat</keyword>
<evidence type="ECO:0000256" key="6">
    <source>
        <dbReference type="SAM" id="Phobius"/>
    </source>
</evidence>
<feature type="transmembrane region" description="Helical" evidence="6">
    <location>
        <begin position="369"/>
        <end position="392"/>
    </location>
</feature>
<keyword evidence="3 6" id="KW-1133">Transmembrane helix</keyword>
<dbReference type="InterPro" id="IPR007016">
    <property type="entry name" value="O-antigen_ligase-rel_domated"/>
</dbReference>
<comment type="subcellular location">
    <subcellularLocation>
        <location evidence="1">Membrane</location>
        <topology evidence="1">Multi-pass membrane protein</topology>
    </subcellularLocation>
</comment>
<evidence type="ECO:0000256" key="1">
    <source>
        <dbReference type="ARBA" id="ARBA00004141"/>
    </source>
</evidence>
<evidence type="ECO:0000313" key="8">
    <source>
        <dbReference type="EMBL" id="OGK18431.1"/>
    </source>
</evidence>
<dbReference type="GO" id="GO:0016020">
    <property type="term" value="C:membrane"/>
    <property type="evidence" value="ECO:0007669"/>
    <property type="project" value="UniProtKB-SubCell"/>
</dbReference>
<dbReference type="InterPro" id="IPR019734">
    <property type="entry name" value="TPR_rpt"/>
</dbReference>
<keyword evidence="2 6" id="KW-0812">Transmembrane</keyword>
<reference evidence="8 9" key="1">
    <citation type="journal article" date="2016" name="Nat. Commun.">
        <title>Thousands of microbial genomes shed light on interconnected biogeochemical processes in an aquifer system.</title>
        <authorList>
            <person name="Anantharaman K."/>
            <person name="Brown C.T."/>
            <person name="Hug L.A."/>
            <person name="Sharon I."/>
            <person name="Castelle C.J."/>
            <person name="Probst A.J."/>
            <person name="Thomas B.C."/>
            <person name="Singh A."/>
            <person name="Wilkins M.J."/>
            <person name="Karaoz U."/>
            <person name="Brodie E.L."/>
            <person name="Williams K.H."/>
            <person name="Hubbard S.S."/>
            <person name="Banfield J.F."/>
        </authorList>
    </citation>
    <scope>NUCLEOTIDE SEQUENCE [LARGE SCALE GENOMIC DNA]</scope>
</reference>
<dbReference type="Pfam" id="PF13181">
    <property type="entry name" value="TPR_8"/>
    <property type="match status" value="1"/>
</dbReference>
<evidence type="ECO:0000256" key="3">
    <source>
        <dbReference type="ARBA" id="ARBA00022989"/>
    </source>
</evidence>
<protein>
    <recommendedName>
        <fullName evidence="7">O-antigen ligase-related domain-containing protein</fullName>
    </recommendedName>
</protein>
<feature type="transmembrane region" description="Helical" evidence="6">
    <location>
        <begin position="130"/>
        <end position="150"/>
    </location>
</feature>
<dbReference type="PANTHER" id="PTHR37422">
    <property type="entry name" value="TEICHURONIC ACID BIOSYNTHESIS PROTEIN TUAE"/>
    <property type="match status" value="1"/>
</dbReference>
<dbReference type="PROSITE" id="PS50005">
    <property type="entry name" value="TPR"/>
    <property type="match status" value="1"/>
</dbReference>
<dbReference type="AlphaFoldDB" id="A0A1F7GHW0"/>
<proteinExistence type="predicted"/>
<feature type="transmembrane region" description="Helical" evidence="6">
    <location>
        <begin position="68"/>
        <end position="87"/>
    </location>
</feature>
<accession>A0A1F7GHW0</accession>
<evidence type="ECO:0000313" key="9">
    <source>
        <dbReference type="Proteomes" id="UP000176850"/>
    </source>
</evidence>
<feature type="transmembrane region" description="Helical" evidence="6">
    <location>
        <begin position="34"/>
        <end position="56"/>
    </location>
</feature>
<comment type="caution">
    <text evidence="8">The sequence shown here is derived from an EMBL/GenBank/DDBJ whole genome shotgun (WGS) entry which is preliminary data.</text>
</comment>
<feature type="transmembrane region" description="Helical" evidence="6">
    <location>
        <begin position="235"/>
        <end position="253"/>
    </location>
</feature>
<dbReference type="Gene3D" id="1.25.40.10">
    <property type="entry name" value="Tetratricopeptide repeat domain"/>
    <property type="match status" value="1"/>
</dbReference>
<feature type="transmembrane region" description="Helical" evidence="6">
    <location>
        <begin position="468"/>
        <end position="487"/>
    </location>
</feature>
<feature type="transmembrane region" description="Helical" evidence="6">
    <location>
        <begin position="404"/>
        <end position="421"/>
    </location>
</feature>
<dbReference type="InterPro" id="IPR011990">
    <property type="entry name" value="TPR-like_helical_dom_sf"/>
</dbReference>
<feature type="transmembrane region" description="Helical" evidence="6">
    <location>
        <begin position="99"/>
        <end position="118"/>
    </location>
</feature>
<name>A0A1F7GHW0_9BACT</name>
<feature type="domain" description="O-antigen ligase-related" evidence="7">
    <location>
        <begin position="219"/>
        <end position="382"/>
    </location>
</feature>
<gene>
    <name evidence="8" type="ORF">A2799_03920</name>
</gene>
<feature type="transmembrane region" description="Helical" evidence="6">
    <location>
        <begin position="427"/>
        <end position="447"/>
    </location>
</feature>
<keyword evidence="4 6" id="KW-0472">Membrane</keyword>
<sequence length="707" mass="80903">MEAKINKLIGRCYELLFFVTPLLMYHKTSELFEFNKILFIYTITFCVGALWVYKMIATGKFILKRTPFDLFLGFFLSAQVLSFLFSIDKHTSFYGYYGRFNGGLLSTFCYIILFYGFVTHIDNFGHSAAVFIQKLLKLSIFSSTIVMLWGLTGKLGHDLTCFIFTGSLNNACWTTQFNPVERMFSTIGQPNWLGAYLAVCFFFGLYFFLKERKPMYTAYLVLTFASILFTRSRSALLSVVGLSLILGGAFFYAYKNEKKPLKKRISLLVVLFAVSVLLFKTGIPTIDSFITSAKPAEKVAVATQAGTESFEIRKIVWDGALKLGIKHPVLGTGPETFAYAYYFTRPLKHNVTSEWDFIYNRAHNEFLNYFATTGVIGFTTYIVLIGFTYFFALKYLYKRKTHDYTSVLVGLLLVAYATIHITNFFGFSTTTISLFFFLIPAFIVVLIRGEANVVEISFTELQKKRAQFVSLLLLLFGAVFVTSYLLADINYATGDNYQKIQEYDKARIYLERALSLRREPVYQDKISGVYANLAFENSYDTSAQNDETNKQTTELIHLSEKNSDQALASSPYNVMYWKTRAKNLYLFYQVTQNVDYFNLADKAVDAAQALAPTDPKIFYTRAVFYLARYENEEGKNKESARSLLNDRGLKSINRAIEFKNDYRDAYYVRGLILKKLGRTGEAHAVFEYMLKKFGPDDDVKRELGGTL</sequence>
<feature type="repeat" description="TPR" evidence="5">
    <location>
        <begin position="487"/>
        <end position="520"/>
    </location>
</feature>
<dbReference type="PANTHER" id="PTHR37422:SF13">
    <property type="entry name" value="LIPOPOLYSACCHARIDE BIOSYNTHESIS PROTEIN PA4999-RELATED"/>
    <property type="match status" value="1"/>
</dbReference>
<evidence type="ECO:0000259" key="7">
    <source>
        <dbReference type="Pfam" id="PF04932"/>
    </source>
</evidence>
<dbReference type="EMBL" id="MFZH01000032">
    <property type="protein sequence ID" value="OGK18431.1"/>
    <property type="molecule type" value="Genomic_DNA"/>
</dbReference>
<dbReference type="Proteomes" id="UP000176850">
    <property type="component" value="Unassembled WGS sequence"/>
</dbReference>
<evidence type="ECO:0000256" key="2">
    <source>
        <dbReference type="ARBA" id="ARBA00022692"/>
    </source>
</evidence>
<evidence type="ECO:0000256" key="5">
    <source>
        <dbReference type="PROSITE-ProRule" id="PRU00339"/>
    </source>
</evidence>
<dbReference type="Pfam" id="PF04932">
    <property type="entry name" value="Wzy_C"/>
    <property type="match status" value="1"/>
</dbReference>
<feature type="transmembrane region" description="Helical" evidence="6">
    <location>
        <begin position="192"/>
        <end position="209"/>
    </location>
</feature>
<dbReference type="InterPro" id="IPR051533">
    <property type="entry name" value="WaaL-like"/>
</dbReference>